<feature type="compositionally biased region" description="Pro residues" evidence="1">
    <location>
        <begin position="103"/>
        <end position="116"/>
    </location>
</feature>
<evidence type="ECO:0000313" key="2">
    <source>
        <dbReference type="EMBL" id="CAD7230276.1"/>
    </source>
</evidence>
<gene>
    <name evidence="2" type="ORF">CTOB1V02_LOCUS8137</name>
</gene>
<accession>A0A7R8ZSP9</accession>
<evidence type="ECO:0000256" key="1">
    <source>
        <dbReference type="SAM" id="MobiDB-lite"/>
    </source>
</evidence>
<reference evidence="2" key="1">
    <citation type="submission" date="2020-11" db="EMBL/GenBank/DDBJ databases">
        <authorList>
            <person name="Tran Van P."/>
        </authorList>
    </citation>
    <scope>NUCLEOTIDE SEQUENCE</scope>
</reference>
<feature type="region of interest" description="Disordered" evidence="1">
    <location>
        <begin position="92"/>
        <end position="116"/>
    </location>
</feature>
<organism evidence="2">
    <name type="scientific">Cyprideis torosa</name>
    <dbReference type="NCBI Taxonomy" id="163714"/>
    <lineage>
        <taxon>Eukaryota</taxon>
        <taxon>Metazoa</taxon>
        <taxon>Ecdysozoa</taxon>
        <taxon>Arthropoda</taxon>
        <taxon>Crustacea</taxon>
        <taxon>Oligostraca</taxon>
        <taxon>Ostracoda</taxon>
        <taxon>Podocopa</taxon>
        <taxon>Podocopida</taxon>
        <taxon>Cytherocopina</taxon>
        <taxon>Cytheroidea</taxon>
        <taxon>Cytherideidae</taxon>
        <taxon>Cyprideis</taxon>
    </lineage>
</organism>
<proteinExistence type="predicted"/>
<dbReference type="AlphaFoldDB" id="A0A7R8ZSP9"/>
<dbReference type="EMBL" id="OB662579">
    <property type="protein sequence ID" value="CAD7230276.1"/>
    <property type="molecule type" value="Genomic_DNA"/>
</dbReference>
<protein>
    <submittedName>
        <fullName evidence="2">Uncharacterized protein</fullName>
    </submittedName>
</protein>
<name>A0A7R8ZSP9_9CRUS</name>
<sequence>MVILLRQRLITNQVLSFSNCLNAFVGASGPQNTTSGREGGNGIMQQSFVVMESEGVGAEECLDLSCDSSLLLFIPCVHLRPFILHILDSPGPSLSSSVRRRPPPLSILPPPCTRLS</sequence>